<dbReference type="EMBL" id="CM002294">
    <property type="protein sequence ID" value="ESW15018.1"/>
    <property type="molecule type" value="Genomic_DNA"/>
</dbReference>
<dbReference type="OrthoDB" id="1893649at2759"/>
<protein>
    <submittedName>
        <fullName evidence="1">Uncharacterized protein</fullName>
    </submittedName>
</protein>
<dbReference type="Gramene" id="ESW15019">
    <property type="protein sequence ID" value="ESW15019"/>
    <property type="gene ID" value="PHAVU_007G037200g"/>
</dbReference>
<proteinExistence type="predicted"/>
<reference evidence="2" key="2">
    <citation type="journal article" date="2014" name="Nat. Genet.">
        <title>A reference genome for common bean and genome-wide analysis of dual domestications.</title>
        <authorList>
            <person name="Schmutz J."/>
            <person name="McClean P.E."/>
            <person name="Mamidi S."/>
            <person name="Wu G.A."/>
            <person name="Cannon S.B."/>
            <person name="Grimwood J."/>
            <person name="Jenkins J."/>
            <person name="Shu S."/>
            <person name="Song Q."/>
            <person name="Chavarro C."/>
            <person name="Torres-Torres M."/>
            <person name="Geffroy V."/>
            <person name="Moghaddam S.M."/>
            <person name="Gao D."/>
            <person name="Abernathy B."/>
            <person name="Barry K."/>
            <person name="Blair M."/>
            <person name="Brick M.A."/>
            <person name="Chovatia M."/>
            <person name="Gepts P."/>
            <person name="Goodstein D.M."/>
            <person name="Gonzales M."/>
            <person name="Hellsten U."/>
            <person name="Hyten D.L."/>
            <person name="Jia G."/>
            <person name="Kelly J.D."/>
            <person name="Kudrna D."/>
            <person name="Lee R."/>
            <person name="Richard M.M."/>
            <person name="Miklas P.N."/>
            <person name="Osorno J.M."/>
            <person name="Rodrigues J."/>
            <person name="Thareau V."/>
            <person name="Urrea C.A."/>
            <person name="Wang M."/>
            <person name="Yu Y."/>
            <person name="Zhang M."/>
            <person name="Wing R.A."/>
            <person name="Cregan P.B."/>
            <person name="Rokhsar D.S."/>
            <person name="Jackson S.A."/>
        </authorList>
    </citation>
    <scope>NUCLEOTIDE SEQUENCE [LARGE SCALE GENOMIC DNA]</scope>
    <source>
        <strain evidence="2">cv. G19833</strain>
    </source>
</reference>
<name>V7BDM0_PHAVU</name>
<dbReference type="AlphaFoldDB" id="V7BDM0"/>
<dbReference type="Proteomes" id="UP000000226">
    <property type="component" value="Chromosome 7"/>
</dbReference>
<reference evidence="1" key="1">
    <citation type="submission" date="2013-04" db="EMBL/GenBank/DDBJ databases">
        <authorList>
            <person name="Schmutz J."/>
            <person name="McClean P."/>
            <person name="Shu S."/>
            <person name="Cregan P."/>
            <person name="Rokhsar D."/>
            <person name="Jackson S."/>
        </authorList>
    </citation>
    <scope>NUCLEOTIDE SEQUENCE</scope>
</reference>
<dbReference type="EMBL" id="CM002294">
    <property type="protein sequence ID" value="ESW15019.1"/>
    <property type="molecule type" value="Genomic_DNA"/>
</dbReference>
<evidence type="ECO:0000313" key="1">
    <source>
        <dbReference type="EMBL" id="ESW15018.1"/>
    </source>
</evidence>
<dbReference type="Gramene" id="ESW15018">
    <property type="protein sequence ID" value="ESW15018"/>
    <property type="gene ID" value="PHAVU_007G037200g"/>
</dbReference>
<evidence type="ECO:0000313" key="2">
    <source>
        <dbReference type="Proteomes" id="UP000000226"/>
    </source>
</evidence>
<accession>V7BDM0</accession>
<keyword evidence="2" id="KW-1185">Reference proteome</keyword>
<gene>
    <name evidence="1" type="ORF">PHAVU_007G037200g</name>
</gene>
<organism evidence="1 2">
    <name type="scientific">Phaseolus vulgaris</name>
    <name type="common">Kidney bean</name>
    <name type="synonym">French bean</name>
    <dbReference type="NCBI Taxonomy" id="3885"/>
    <lineage>
        <taxon>Eukaryota</taxon>
        <taxon>Viridiplantae</taxon>
        <taxon>Streptophyta</taxon>
        <taxon>Embryophyta</taxon>
        <taxon>Tracheophyta</taxon>
        <taxon>Spermatophyta</taxon>
        <taxon>Magnoliopsida</taxon>
        <taxon>eudicotyledons</taxon>
        <taxon>Gunneridae</taxon>
        <taxon>Pentapetalae</taxon>
        <taxon>rosids</taxon>
        <taxon>fabids</taxon>
        <taxon>Fabales</taxon>
        <taxon>Fabaceae</taxon>
        <taxon>Papilionoideae</taxon>
        <taxon>50 kb inversion clade</taxon>
        <taxon>NPAAA clade</taxon>
        <taxon>indigoferoid/millettioid clade</taxon>
        <taxon>Phaseoleae</taxon>
        <taxon>Phaseolus</taxon>
    </lineage>
</organism>
<sequence>MTVSFSVQEIWAELPLTPPSLRLLTAGAKIPTMLSSQPLTISPSSSDRLTSINNNNINLTQSSIYDHASLLLYDRFFDPNFPFNSQRPISSNSNSRSAKNHTASVLDSFNQPIQSLKTGGYSVVAA</sequence>